<feature type="coiled-coil region" evidence="1">
    <location>
        <begin position="30"/>
        <end position="57"/>
    </location>
</feature>
<keyword evidence="3" id="KW-1185">Reference proteome</keyword>
<sequence>MADIIAVNVILQSHPRQALTRVVHSHGRISESLRTLEKNIQSNLKQIKQEINRAGRMYDEDPIGFVHRLFGIPYYGRDY</sequence>
<dbReference type="RefSeq" id="WP_169563404.1">
    <property type="nucleotide sequence ID" value="NZ_JAAXYH010000003.1"/>
</dbReference>
<dbReference type="Proteomes" id="UP000737113">
    <property type="component" value="Unassembled WGS sequence"/>
</dbReference>
<reference evidence="2" key="1">
    <citation type="submission" date="2020-04" db="EMBL/GenBank/DDBJ databases">
        <title>Description of Shewanella salipaludis sp. nov., isolated from a salt marsh.</title>
        <authorList>
            <person name="Park S."/>
            <person name="Yoon J.-H."/>
        </authorList>
    </citation>
    <scope>NUCLEOTIDE SEQUENCE</scope>
    <source>
        <strain evidence="2">SHSM-M6</strain>
    </source>
</reference>
<protein>
    <submittedName>
        <fullName evidence="2">Uncharacterized protein</fullName>
    </submittedName>
</protein>
<evidence type="ECO:0000256" key="1">
    <source>
        <dbReference type="SAM" id="Coils"/>
    </source>
</evidence>
<proteinExistence type="predicted"/>
<accession>A0A972FZH5</accession>
<gene>
    <name evidence="2" type="ORF">HC757_05950</name>
</gene>
<organism evidence="2 3">
    <name type="scientific">Shewanella salipaludis</name>
    <dbReference type="NCBI Taxonomy" id="2723052"/>
    <lineage>
        <taxon>Bacteria</taxon>
        <taxon>Pseudomonadati</taxon>
        <taxon>Pseudomonadota</taxon>
        <taxon>Gammaproteobacteria</taxon>
        <taxon>Alteromonadales</taxon>
        <taxon>Shewanellaceae</taxon>
        <taxon>Shewanella</taxon>
    </lineage>
</organism>
<evidence type="ECO:0000313" key="3">
    <source>
        <dbReference type="Proteomes" id="UP000737113"/>
    </source>
</evidence>
<name>A0A972FZH5_9GAMM</name>
<comment type="caution">
    <text evidence="2">The sequence shown here is derived from an EMBL/GenBank/DDBJ whole genome shotgun (WGS) entry which is preliminary data.</text>
</comment>
<dbReference type="AlphaFoldDB" id="A0A972FZH5"/>
<dbReference type="EMBL" id="JAAXYH010000003">
    <property type="protein sequence ID" value="NMH64711.1"/>
    <property type="molecule type" value="Genomic_DNA"/>
</dbReference>
<evidence type="ECO:0000313" key="2">
    <source>
        <dbReference type="EMBL" id="NMH64711.1"/>
    </source>
</evidence>
<keyword evidence="1" id="KW-0175">Coiled coil</keyword>